<evidence type="ECO:0000313" key="10">
    <source>
        <dbReference type="EMBL" id="TPR46021.1"/>
    </source>
</evidence>
<comment type="caution">
    <text evidence="10">The sequence shown here is derived from an EMBL/GenBank/DDBJ whole genome shotgun (WGS) entry which is preliminary data.</text>
</comment>
<evidence type="ECO:0000256" key="1">
    <source>
        <dbReference type="ARBA" id="ARBA00010189"/>
    </source>
</evidence>
<dbReference type="Gene3D" id="1.10.1200.150">
    <property type="entry name" value="Transcriptional regulator CtsR, C-terminal domain"/>
    <property type="match status" value="1"/>
</dbReference>
<dbReference type="Pfam" id="PF05848">
    <property type="entry name" value="CtsR"/>
    <property type="match status" value="1"/>
</dbReference>
<dbReference type="Pfam" id="PF17727">
    <property type="entry name" value="CtsR_C"/>
    <property type="match status" value="1"/>
</dbReference>
<evidence type="ECO:0000256" key="3">
    <source>
        <dbReference type="ARBA" id="ARBA00022491"/>
    </source>
</evidence>
<dbReference type="InterPro" id="IPR008463">
    <property type="entry name" value="CtsR"/>
</dbReference>
<dbReference type="RefSeq" id="WP_105963785.1">
    <property type="nucleotide sequence ID" value="NZ_POSO01000001.1"/>
</dbReference>
<reference evidence="10" key="1">
    <citation type="submission" date="2018-08" db="EMBL/GenBank/DDBJ databases">
        <title>Comparative genomics of wild bee and flower associated Lactobacillus reveals potential adaptation to the bee host.</title>
        <authorList>
            <person name="Vuong H.Q."/>
            <person name="Mcfrederick Q.S."/>
        </authorList>
    </citation>
    <scope>NUCLEOTIDE SEQUENCE</scope>
    <source>
        <strain evidence="10">HV_63</strain>
    </source>
</reference>
<dbReference type="InterPro" id="IPR041908">
    <property type="entry name" value="CtsR_C_sf"/>
</dbReference>
<sequence length="155" mass="17164">MQGKNLSDVIEAYLKKILANDEKVEISRSDIANLFDVVPSQINYVIKTRFTIQNGYTVESKRGGGGYIRIEKVKLLDNLDILDTLINAIGDSISQREGKAVIGTLLANELVTVNEADLLSAASDKQTLSIGNKELENEIRAKIMVSILNHLRYKS</sequence>
<keyword evidence="3 7" id="KW-0678">Repressor</keyword>
<accession>A0A9Q8IN25</accession>
<evidence type="ECO:0000256" key="7">
    <source>
        <dbReference type="PIRNR" id="PIRNR010607"/>
    </source>
</evidence>
<evidence type="ECO:0000259" key="8">
    <source>
        <dbReference type="Pfam" id="PF05848"/>
    </source>
</evidence>
<dbReference type="GeneID" id="58107590"/>
<evidence type="ECO:0000256" key="2">
    <source>
        <dbReference type="ARBA" id="ARBA00014129"/>
    </source>
</evidence>
<comment type="similarity">
    <text evidence="1 7">Belongs to the CtsR family.</text>
</comment>
<organism evidence="10 11">
    <name type="scientific">Apilactobacillus micheneri</name>
    <dbReference type="NCBI Taxonomy" id="1899430"/>
    <lineage>
        <taxon>Bacteria</taxon>
        <taxon>Bacillati</taxon>
        <taxon>Bacillota</taxon>
        <taxon>Bacilli</taxon>
        <taxon>Lactobacillales</taxon>
        <taxon>Lactobacillaceae</taxon>
        <taxon>Apilactobacillus</taxon>
    </lineage>
</organism>
<dbReference type="Gene3D" id="3.30.56.130">
    <property type="entry name" value="Transcriptional regulator CtsR, winged HTH domain"/>
    <property type="match status" value="1"/>
</dbReference>
<dbReference type="GO" id="GO:0003677">
    <property type="term" value="F:DNA binding"/>
    <property type="evidence" value="ECO:0007669"/>
    <property type="project" value="UniProtKB-UniRule"/>
</dbReference>
<dbReference type="Proteomes" id="UP000784700">
    <property type="component" value="Unassembled WGS sequence"/>
</dbReference>
<proteinExistence type="inferred from homology"/>
<dbReference type="GO" id="GO:0006355">
    <property type="term" value="P:regulation of DNA-templated transcription"/>
    <property type="evidence" value="ECO:0007669"/>
    <property type="project" value="UniProtKB-UniRule"/>
</dbReference>
<evidence type="ECO:0000256" key="5">
    <source>
        <dbReference type="ARBA" id="ARBA00023125"/>
    </source>
</evidence>
<dbReference type="InterPro" id="IPR040465">
    <property type="entry name" value="CtsR_N"/>
</dbReference>
<gene>
    <name evidence="10" type="ORF">DY130_00440</name>
</gene>
<dbReference type="EMBL" id="QUBG01000001">
    <property type="protein sequence ID" value="TPR46021.1"/>
    <property type="molecule type" value="Genomic_DNA"/>
</dbReference>
<keyword evidence="6 7" id="KW-0804">Transcription</keyword>
<dbReference type="InterPro" id="IPR041473">
    <property type="entry name" value="CtsR_C"/>
</dbReference>
<evidence type="ECO:0000256" key="4">
    <source>
        <dbReference type="ARBA" id="ARBA00023015"/>
    </source>
</evidence>
<evidence type="ECO:0000259" key="9">
    <source>
        <dbReference type="Pfam" id="PF17727"/>
    </source>
</evidence>
<keyword evidence="5 7" id="KW-0238">DNA-binding</keyword>
<name>A0A9Q8IN25_9LACO</name>
<dbReference type="InterPro" id="IPR041902">
    <property type="entry name" value="CtsR_N_sf"/>
</dbReference>
<dbReference type="PIRSF" id="PIRSF010607">
    <property type="entry name" value="Txn_repr_CtsR"/>
    <property type="match status" value="1"/>
</dbReference>
<evidence type="ECO:0000256" key="6">
    <source>
        <dbReference type="ARBA" id="ARBA00023163"/>
    </source>
</evidence>
<dbReference type="AlphaFoldDB" id="A0A9Q8IN25"/>
<keyword evidence="4 7" id="KW-0805">Transcription regulation</keyword>
<feature type="domain" description="CtsR N-terminal HTH" evidence="8">
    <location>
        <begin position="5"/>
        <end position="74"/>
    </location>
</feature>
<protein>
    <recommendedName>
        <fullName evidence="2 7">Transcriptional regulator CtsR</fullName>
    </recommendedName>
</protein>
<feature type="domain" description="CtsR C-terminal dimerization" evidence="9">
    <location>
        <begin position="77"/>
        <end position="149"/>
    </location>
</feature>
<evidence type="ECO:0000313" key="11">
    <source>
        <dbReference type="Proteomes" id="UP000784700"/>
    </source>
</evidence>